<accession>A0A7W9W4U7</accession>
<name>A0A7W9W4U7_ARMRO</name>
<feature type="transmembrane region" description="Helical" evidence="1">
    <location>
        <begin position="47"/>
        <end position="71"/>
    </location>
</feature>
<comment type="caution">
    <text evidence="2">The sequence shown here is derived from an EMBL/GenBank/DDBJ whole genome shotgun (WGS) entry which is preliminary data.</text>
</comment>
<dbReference type="RefSeq" id="WP_184193382.1">
    <property type="nucleotide sequence ID" value="NZ_JACHGW010000001.1"/>
</dbReference>
<reference evidence="2 3" key="1">
    <citation type="submission" date="2020-08" db="EMBL/GenBank/DDBJ databases">
        <title>Genomic Encyclopedia of Type Strains, Phase IV (KMG-IV): sequencing the most valuable type-strain genomes for metagenomic binning, comparative biology and taxonomic classification.</title>
        <authorList>
            <person name="Goeker M."/>
        </authorList>
    </citation>
    <scope>NUCLEOTIDE SEQUENCE [LARGE SCALE GENOMIC DNA]</scope>
    <source>
        <strain evidence="2 3">DSM 23562</strain>
    </source>
</reference>
<evidence type="ECO:0000313" key="2">
    <source>
        <dbReference type="EMBL" id="MBB6049774.1"/>
    </source>
</evidence>
<keyword evidence="1" id="KW-1133">Transmembrane helix</keyword>
<protein>
    <submittedName>
        <fullName evidence="2">Putative RNA-binding Zn-ribbon protein involved in translation (DUF1610 family)</fullName>
    </submittedName>
</protein>
<feature type="transmembrane region" description="Helical" evidence="1">
    <location>
        <begin position="77"/>
        <end position="103"/>
    </location>
</feature>
<evidence type="ECO:0000313" key="3">
    <source>
        <dbReference type="Proteomes" id="UP000520814"/>
    </source>
</evidence>
<keyword evidence="1" id="KW-0472">Membrane</keyword>
<proteinExistence type="predicted"/>
<dbReference type="EMBL" id="JACHGW010000001">
    <property type="protein sequence ID" value="MBB6049774.1"/>
    <property type="molecule type" value="Genomic_DNA"/>
</dbReference>
<keyword evidence="3" id="KW-1185">Reference proteome</keyword>
<evidence type="ECO:0000256" key="1">
    <source>
        <dbReference type="SAM" id="Phobius"/>
    </source>
</evidence>
<sequence length="108" mass="11912">MQQYQHYRCPNCQTELGEPLFRCPQCGMQLQDRASEAFTKVPVIDGILGTLAGLILISTGIGFIGAVVAYFRLRSRYPYFCVGLLTSAVLILLLILGIFLVCLSGIPR</sequence>
<gene>
    <name evidence="2" type="ORF">HNQ39_001536</name>
</gene>
<organism evidence="2 3">
    <name type="scientific">Armatimonas rosea</name>
    <dbReference type="NCBI Taxonomy" id="685828"/>
    <lineage>
        <taxon>Bacteria</taxon>
        <taxon>Bacillati</taxon>
        <taxon>Armatimonadota</taxon>
        <taxon>Armatimonadia</taxon>
        <taxon>Armatimonadales</taxon>
        <taxon>Armatimonadaceae</taxon>
        <taxon>Armatimonas</taxon>
    </lineage>
</organism>
<keyword evidence="1" id="KW-0812">Transmembrane</keyword>
<dbReference type="AlphaFoldDB" id="A0A7W9W4U7"/>
<dbReference type="Proteomes" id="UP000520814">
    <property type="component" value="Unassembled WGS sequence"/>
</dbReference>